<name>A0ABX0GXL9_9ACTN</name>
<protein>
    <submittedName>
        <fullName evidence="1">Uncharacterized protein</fullName>
    </submittedName>
</protein>
<dbReference type="EMBL" id="JAANNP010000003">
    <property type="protein sequence ID" value="NHC13983.1"/>
    <property type="molecule type" value="Genomic_DNA"/>
</dbReference>
<accession>A0ABX0GXL9</accession>
<gene>
    <name evidence="1" type="ORF">G9H71_09340</name>
</gene>
<dbReference type="Proteomes" id="UP000800981">
    <property type="component" value="Unassembled WGS sequence"/>
</dbReference>
<dbReference type="InterPro" id="IPR046165">
    <property type="entry name" value="DUF6167"/>
</dbReference>
<comment type="caution">
    <text evidence="1">The sequence shown here is derived from an EMBL/GenBank/DDBJ whole genome shotgun (WGS) entry which is preliminary data.</text>
</comment>
<evidence type="ECO:0000313" key="1">
    <source>
        <dbReference type="EMBL" id="NHC13983.1"/>
    </source>
</evidence>
<proteinExistence type="predicted"/>
<evidence type="ECO:0000313" key="2">
    <source>
        <dbReference type="Proteomes" id="UP000800981"/>
    </source>
</evidence>
<sequence length="90" mass="9812">MRRLFWLGLGAALGALIVRRLTRAAQALTPQSVAASLADAMRELGSGIRDFGQDVRAAMSDREVELREALGIEDAVTPEDGIRNRGRTNY</sequence>
<dbReference type="Pfam" id="PF19664">
    <property type="entry name" value="DUF6167"/>
    <property type="match status" value="1"/>
</dbReference>
<keyword evidence="2" id="KW-1185">Reference proteome</keyword>
<organism evidence="1 2">
    <name type="scientific">Motilibacter deserti</name>
    <dbReference type="NCBI Taxonomy" id="2714956"/>
    <lineage>
        <taxon>Bacteria</taxon>
        <taxon>Bacillati</taxon>
        <taxon>Actinomycetota</taxon>
        <taxon>Actinomycetes</taxon>
        <taxon>Motilibacterales</taxon>
        <taxon>Motilibacteraceae</taxon>
        <taxon>Motilibacter</taxon>
    </lineage>
</organism>
<reference evidence="1 2" key="1">
    <citation type="submission" date="2020-03" db="EMBL/GenBank/DDBJ databases">
        <title>Two novel Motilibacter sp.</title>
        <authorList>
            <person name="Liu S."/>
        </authorList>
    </citation>
    <scope>NUCLEOTIDE SEQUENCE [LARGE SCALE GENOMIC DNA]</scope>
    <source>
        <strain evidence="1 2">E257</strain>
    </source>
</reference>